<keyword evidence="6" id="KW-0067">ATP-binding</keyword>
<evidence type="ECO:0000256" key="6">
    <source>
        <dbReference type="ARBA" id="ARBA00022840"/>
    </source>
</evidence>
<dbReference type="PANTHER" id="PTHR11059:SF0">
    <property type="entry name" value="DNA REPAIR PROTEIN RECN"/>
    <property type="match status" value="1"/>
</dbReference>
<evidence type="ECO:0000313" key="13">
    <source>
        <dbReference type="Proteomes" id="UP001499951"/>
    </source>
</evidence>
<proteinExistence type="inferred from homology"/>
<dbReference type="PIRSF" id="PIRSF003128">
    <property type="entry name" value="RecN"/>
    <property type="match status" value="1"/>
</dbReference>
<dbReference type="InterPro" id="IPR003395">
    <property type="entry name" value="RecF/RecN/SMC_N"/>
</dbReference>
<organism evidence="12 13">
    <name type="scientific">Rhizomicrobium electricum</name>
    <dbReference type="NCBI Taxonomy" id="480070"/>
    <lineage>
        <taxon>Bacteria</taxon>
        <taxon>Pseudomonadati</taxon>
        <taxon>Pseudomonadota</taxon>
        <taxon>Alphaproteobacteria</taxon>
        <taxon>Micropepsales</taxon>
        <taxon>Micropepsaceae</taxon>
        <taxon>Rhizomicrobium</taxon>
    </lineage>
</organism>
<evidence type="ECO:0000256" key="4">
    <source>
        <dbReference type="ARBA" id="ARBA00022741"/>
    </source>
</evidence>
<comment type="caution">
    <text evidence="12">The sequence shown here is derived from an EMBL/GenBank/DDBJ whole genome shotgun (WGS) entry which is preliminary data.</text>
</comment>
<dbReference type="RefSeq" id="WP_166933331.1">
    <property type="nucleotide sequence ID" value="NZ_BAAADD010000003.1"/>
</dbReference>
<comment type="function">
    <text evidence="1 9">May be involved in recombinational repair of damaged DNA.</text>
</comment>
<evidence type="ECO:0000256" key="5">
    <source>
        <dbReference type="ARBA" id="ARBA00022763"/>
    </source>
</evidence>
<keyword evidence="5 9" id="KW-0227">DNA damage</keyword>
<dbReference type="NCBIfam" id="TIGR00634">
    <property type="entry name" value="recN"/>
    <property type="match status" value="1"/>
</dbReference>
<keyword evidence="4" id="KW-0547">Nucleotide-binding</keyword>
<evidence type="ECO:0000256" key="8">
    <source>
        <dbReference type="ARBA" id="ARBA00033408"/>
    </source>
</evidence>
<gene>
    <name evidence="12" type="primary">recN</name>
    <name evidence="12" type="ORF">GCM10008942_13080</name>
</gene>
<dbReference type="InterPro" id="IPR027417">
    <property type="entry name" value="P-loop_NTPase"/>
</dbReference>
<dbReference type="Pfam" id="PF02463">
    <property type="entry name" value="SMC_N"/>
    <property type="match status" value="1"/>
</dbReference>
<dbReference type="PANTHER" id="PTHR11059">
    <property type="entry name" value="DNA REPAIR PROTEIN RECN"/>
    <property type="match status" value="1"/>
</dbReference>
<protein>
    <recommendedName>
        <fullName evidence="3 9">DNA repair protein RecN</fullName>
    </recommendedName>
    <alternativeName>
        <fullName evidence="8 9">Recombination protein N</fullName>
    </alternativeName>
</protein>
<feature type="region of interest" description="Disordered" evidence="10">
    <location>
        <begin position="52"/>
        <end position="80"/>
    </location>
</feature>
<evidence type="ECO:0000256" key="1">
    <source>
        <dbReference type="ARBA" id="ARBA00003618"/>
    </source>
</evidence>
<dbReference type="InterPro" id="IPR004604">
    <property type="entry name" value="DNA_recomb/repair_RecN"/>
</dbReference>
<dbReference type="SUPFAM" id="SSF52540">
    <property type="entry name" value="P-loop containing nucleoside triphosphate hydrolases"/>
    <property type="match status" value="2"/>
</dbReference>
<evidence type="ECO:0000256" key="7">
    <source>
        <dbReference type="ARBA" id="ARBA00023204"/>
    </source>
</evidence>
<evidence type="ECO:0000256" key="2">
    <source>
        <dbReference type="ARBA" id="ARBA00009441"/>
    </source>
</evidence>
<evidence type="ECO:0000256" key="3">
    <source>
        <dbReference type="ARBA" id="ARBA00021315"/>
    </source>
</evidence>
<keyword evidence="7 9" id="KW-0234">DNA repair</keyword>
<dbReference type="EMBL" id="BAAADD010000003">
    <property type="protein sequence ID" value="GAA0566056.1"/>
    <property type="molecule type" value="Genomic_DNA"/>
</dbReference>
<comment type="similarity">
    <text evidence="2 9">Belongs to the RecN family.</text>
</comment>
<name>A0ABP3PEM5_9PROT</name>
<dbReference type="Gene3D" id="3.40.50.300">
    <property type="entry name" value="P-loop containing nucleotide triphosphate hydrolases"/>
    <property type="match status" value="2"/>
</dbReference>
<evidence type="ECO:0000256" key="10">
    <source>
        <dbReference type="SAM" id="MobiDB-lite"/>
    </source>
</evidence>
<feature type="domain" description="RecF/RecN/SMC N-terminal" evidence="11">
    <location>
        <begin position="15"/>
        <end position="507"/>
    </location>
</feature>
<keyword evidence="13" id="KW-1185">Reference proteome</keyword>
<reference evidence="13" key="1">
    <citation type="journal article" date="2019" name="Int. J. Syst. Evol. Microbiol.">
        <title>The Global Catalogue of Microorganisms (GCM) 10K type strain sequencing project: providing services to taxonomists for standard genome sequencing and annotation.</title>
        <authorList>
            <consortium name="The Broad Institute Genomics Platform"/>
            <consortium name="The Broad Institute Genome Sequencing Center for Infectious Disease"/>
            <person name="Wu L."/>
            <person name="Ma J."/>
        </authorList>
    </citation>
    <scope>NUCLEOTIDE SEQUENCE [LARGE SCALE GENOMIC DNA]</scope>
    <source>
        <strain evidence="13">JCM 15089</strain>
    </source>
</reference>
<dbReference type="Proteomes" id="UP001499951">
    <property type="component" value="Unassembled WGS sequence"/>
</dbReference>
<evidence type="ECO:0000259" key="11">
    <source>
        <dbReference type="Pfam" id="PF02463"/>
    </source>
</evidence>
<dbReference type="CDD" id="cd03241">
    <property type="entry name" value="ABC_RecN"/>
    <property type="match status" value="1"/>
</dbReference>
<accession>A0ABP3PEM5</accession>
<sequence length="558" mass="58852">MLAALSVRDIVLIEAARLEFAAGLNVLTGETGAGKSILLDALGLAAGGRGGGRASVRPGSSQGSATALFEPPKKHPSRGLLADQSIPCDGEIVLRRTLSADGRTRAYVNDEPVGVTFLKDLGAALLEVHGQSDDRGLFDNATHRALLDAFGGHEALAEEVASLFAAYDTARIAADDLKRAQAAAAADADYIRQAVEELSALDPEPGEEETLASERALLMNAARIAEDISAASDLLSGERGAESALAGALKRLSRMSEEARQAASAAETVLEQAFALAEEGRRELDALLSRLEVDAGALEKKEERLFALRAAARKYSVKPDGLPVVLADFRDKLDALDLSGGKLKEAEAAALHARAQFMASAMRLSDARHAAARDLEKAVESELKPLKLGHARFRVAFVECDPTAQGLERVAFEVATVEGAPFGPLTKIASGGELARFSLAIKVALAEAAPPAALVFDEVDRGVGGAVADAVGLRLQKLSQTTQVLLVTHSPQVAARAERHFRISRKGSKTTIEQLDGEERLEEVARMLSGAEVTAEARAAAKRLIAEAAPKKPRKSRV</sequence>
<evidence type="ECO:0000313" key="12">
    <source>
        <dbReference type="EMBL" id="GAA0566056.1"/>
    </source>
</evidence>
<evidence type="ECO:0000256" key="9">
    <source>
        <dbReference type="PIRNR" id="PIRNR003128"/>
    </source>
</evidence>